<organism evidence="1 2">
    <name type="scientific">Coniosporium apollinis</name>
    <dbReference type="NCBI Taxonomy" id="61459"/>
    <lineage>
        <taxon>Eukaryota</taxon>
        <taxon>Fungi</taxon>
        <taxon>Dikarya</taxon>
        <taxon>Ascomycota</taxon>
        <taxon>Pezizomycotina</taxon>
        <taxon>Dothideomycetes</taxon>
        <taxon>Dothideomycetes incertae sedis</taxon>
        <taxon>Coniosporium</taxon>
    </lineage>
</organism>
<proteinExistence type="predicted"/>
<dbReference type="Proteomes" id="UP001172684">
    <property type="component" value="Unassembled WGS sequence"/>
</dbReference>
<gene>
    <name evidence="1" type="ORF">H2201_006942</name>
</gene>
<name>A0ABQ9NM45_9PEZI</name>
<evidence type="ECO:0008006" key="3">
    <source>
        <dbReference type="Google" id="ProtNLM"/>
    </source>
</evidence>
<protein>
    <recommendedName>
        <fullName evidence="3">SnoaL-like domain-containing protein</fullName>
    </recommendedName>
</protein>
<sequence length="129" mass="14804">MSTATELQELRALLRRCLDALDVNNLMCCRFLVEEYYAYDNIPGYRHVEPGQKVHIADFARSYRETGLYLKRVLAGDVFMVDDQMRMARDDIGPESLDEKYVRILLVFLSEGKVELPDGTVFCGLESNS</sequence>
<dbReference type="EMBL" id="JAPDRL010000066">
    <property type="protein sequence ID" value="KAJ9660361.1"/>
    <property type="molecule type" value="Genomic_DNA"/>
</dbReference>
<evidence type="ECO:0000313" key="2">
    <source>
        <dbReference type="Proteomes" id="UP001172684"/>
    </source>
</evidence>
<accession>A0ABQ9NM45</accession>
<keyword evidence="2" id="KW-1185">Reference proteome</keyword>
<reference evidence="1" key="1">
    <citation type="submission" date="2022-10" db="EMBL/GenBank/DDBJ databases">
        <title>Culturing micro-colonial fungi from biological soil crusts in the Mojave desert and describing Neophaeococcomyces mojavensis, and introducing the new genera and species Taxawa tesnikishii.</title>
        <authorList>
            <person name="Kurbessoian T."/>
            <person name="Stajich J.E."/>
        </authorList>
    </citation>
    <scope>NUCLEOTIDE SEQUENCE</scope>
    <source>
        <strain evidence="1">TK_1</strain>
    </source>
</reference>
<evidence type="ECO:0000313" key="1">
    <source>
        <dbReference type="EMBL" id="KAJ9660361.1"/>
    </source>
</evidence>
<comment type="caution">
    <text evidence="1">The sequence shown here is derived from an EMBL/GenBank/DDBJ whole genome shotgun (WGS) entry which is preliminary data.</text>
</comment>